<gene>
    <name evidence="3" type="ORF">ENK44_02785</name>
</gene>
<proteinExistence type="predicted"/>
<evidence type="ECO:0000259" key="2">
    <source>
        <dbReference type="Pfam" id="PF13590"/>
    </source>
</evidence>
<sequence length="217" mass="24179">MKFVKSFRPSTFLSGLVIFFTSFALVACYPDGPTSSEDLDVVITAFDKDVDFSKITTFALADTVIKLEGSIEVKDKWDPVILSQIKANMEKIGYTYVPNDTTLPKPDVAVVAAVVANKNYVIGGGWWGYPGWGGWWGPGWGWGWYYPPYYYTTSYSVGTLLIQIANPNEVTNSDEPVPVYWFAAMNGLLSNSTTATRDQIERLIDQAFKQSDYLGKN</sequence>
<organism evidence="3">
    <name type="scientific">Caldithrix abyssi</name>
    <dbReference type="NCBI Taxonomy" id="187145"/>
    <lineage>
        <taxon>Bacteria</taxon>
        <taxon>Pseudomonadati</taxon>
        <taxon>Calditrichota</taxon>
        <taxon>Calditrichia</taxon>
        <taxon>Calditrichales</taxon>
        <taxon>Calditrichaceae</taxon>
        <taxon>Caldithrix</taxon>
    </lineage>
</organism>
<feature type="chain" id="PRO_5030706883" evidence="1">
    <location>
        <begin position="25"/>
        <end position="217"/>
    </location>
</feature>
<dbReference type="Gene3D" id="3.30.160.670">
    <property type="match status" value="1"/>
</dbReference>
<accession>A0A7V4UCB1</accession>
<evidence type="ECO:0000256" key="1">
    <source>
        <dbReference type="SAM" id="SignalP"/>
    </source>
</evidence>
<dbReference type="AlphaFoldDB" id="A0A7V4UCB1"/>
<feature type="signal peptide" evidence="1">
    <location>
        <begin position="1"/>
        <end position="24"/>
    </location>
</feature>
<evidence type="ECO:0000313" key="3">
    <source>
        <dbReference type="EMBL" id="HGY54607.1"/>
    </source>
</evidence>
<comment type="caution">
    <text evidence="3">The sequence shown here is derived from an EMBL/GenBank/DDBJ whole genome shotgun (WGS) entry which is preliminary data.</text>
</comment>
<dbReference type="EMBL" id="DRQG01000023">
    <property type="protein sequence ID" value="HGY54607.1"/>
    <property type="molecule type" value="Genomic_DNA"/>
</dbReference>
<dbReference type="InterPro" id="IPR025411">
    <property type="entry name" value="DUF4136"/>
</dbReference>
<name>A0A7V4UCB1_CALAY</name>
<dbReference type="Pfam" id="PF13590">
    <property type="entry name" value="DUF4136"/>
    <property type="match status" value="1"/>
</dbReference>
<keyword evidence="1" id="KW-0732">Signal</keyword>
<reference evidence="3" key="1">
    <citation type="journal article" date="2020" name="mSystems">
        <title>Genome- and Community-Level Interaction Insights into Carbon Utilization and Element Cycling Functions of Hydrothermarchaeota in Hydrothermal Sediment.</title>
        <authorList>
            <person name="Zhou Z."/>
            <person name="Liu Y."/>
            <person name="Xu W."/>
            <person name="Pan J."/>
            <person name="Luo Z.H."/>
            <person name="Li M."/>
        </authorList>
    </citation>
    <scope>NUCLEOTIDE SEQUENCE [LARGE SCALE GENOMIC DNA]</scope>
    <source>
        <strain evidence="3">HyVt-577</strain>
    </source>
</reference>
<feature type="domain" description="DUF4136" evidence="2">
    <location>
        <begin position="43"/>
        <end position="211"/>
    </location>
</feature>
<dbReference type="Proteomes" id="UP000885779">
    <property type="component" value="Unassembled WGS sequence"/>
</dbReference>
<protein>
    <submittedName>
        <fullName evidence="3">DUF4136 domain-containing protein</fullName>
    </submittedName>
</protein>
<dbReference type="PROSITE" id="PS51257">
    <property type="entry name" value="PROKAR_LIPOPROTEIN"/>
    <property type="match status" value="1"/>
</dbReference>